<dbReference type="PANTHER" id="PTHR11875">
    <property type="entry name" value="TESTIS-SPECIFIC Y-ENCODED PROTEIN"/>
    <property type="match status" value="1"/>
</dbReference>
<dbReference type="GO" id="GO:0005634">
    <property type="term" value="C:nucleus"/>
    <property type="evidence" value="ECO:0007669"/>
    <property type="project" value="InterPro"/>
</dbReference>
<sequence length="239" mass="28028">MSKKLKVDGEDAHAEIQAQCEEMQRVQSKLEDVEAEFDKKVLELQSEFNVKKTPLYIERNAIISKIPNFWYIAFTHSDIMRMLLHRDDEHIFKHITSLVVEEKEDIKSGFKITVTFSENSFFTNRELWKELTFTDTAETKIDQSGVDWKPNQGPNKASNAAVGEKRDRDEESFFNAFFNNADKDHVDMANIIKDDLWPNPLRYYTGEVEDDFDEEEEDFDDDFDEEEEVEEAEEDEAAE</sequence>
<dbReference type="GO" id="GO:0006334">
    <property type="term" value="P:nucleosome assembly"/>
    <property type="evidence" value="ECO:0007669"/>
    <property type="project" value="InterPro"/>
</dbReference>
<proteinExistence type="inferred from homology"/>
<protein>
    <submittedName>
        <fullName evidence="5">Uncharacterized protein</fullName>
    </submittedName>
</protein>
<keyword evidence="3" id="KW-0175">Coiled coil</keyword>
<dbReference type="InterPro" id="IPR002164">
    <property type="entry name" value="NAP_family"/>
</dbReference>
<dbReference type="InterPro" id="IPR037231">
    <property type="entry name" value="NAP-like_sf"/>
</dbReference>
<feature type="region of interest" description="Disordered" evidence="4">
    <location>
        <begin position="204"/>
        <end position="239"/>
    </location>
</feature>
<dbReference type="EMBL" id="HBGA01099291">
    <property type="protein sequence ID" value="CAD9025957.1"/>
    <property type="molecule type" value="Transcribed_RNA"/>
</dbReference>
<dbReference type="Gene3D" id="3.30.1120.90">
    <property type="entry name" value="Nucleosome assembly protein"/>
    <property type="match status" value="1"/>
</dbReference>
<dbReference type="AlphaFoldDB" id="A0A7S1IY29"/>
<name>A0A7S1IY29_9EUGL</name>
<gene>
    <name evidence="5" type="ORF">EGYM00392_LOCUS37086</name>
</gene>
<evidence type="ECO:0000256" key="2">
    <source>
        <dbReference type="RuleBase" id="RU003876"/>
    </source>
</evidence>
<evidence type="ECO:0000256" key="1">
    <source>
        <dbReference type="ARBA" id="ARBA00009947"/>
    </source>
</evidence>
<accession>A0A7S1IY29</accession>
<evidence type="ECO:0000313" key="5">
    <source>
        <dbReference type="EMBL" id="CAD9025957.1"/>
    </source>
</evidence>
<feature type="coiled-coil region" evidence="3">
    <location>
        <begin position="16"/>
        <end position="43"/>
    </location>
</feature>
<evidence type="ECO:0000256" key="4">
    <source>
        <dbReference type="SAM" id="MobiDB-lite"/>
    </source>
</evidence>
<feature type="compositionally biased region" description="Acidic residues" evidence="4">
    <location>
        <begin position="207"/>
        <end position="239"/>
    </location>
</feature>
<feature type="region of interest" description="Disordered" evidence="4">
    <location>
        <begin position="144"/>
        <end position="166"/>
    </location>
</feature>
<dbReference type="SUPFAM" id="SSF143113">
    <property type="entry name" value="NAP-like"/>
    <property type="match status" value="1"/>
</dbReference>
<dbReference type="Gene3D" id="1.20.5.1500">
    <property type="match status" value="1"/>
</dbReference>
<reference evidence="5" key="1">
    <citation type="submission" date="2021-01" db="EMBL/GenBank/DDBJ databases">
        <authorList>
            <person name="Corre E."/>
            <person name="Pelletier E."/>
            <person name="Niang G."/>
            <person name="Scheremetjew M."/>
            <person name="Finn R."/>
            <person name="Kale V."/>
            <person name="Holt S."/>
            <person name="Cochrane G."/>
            <person name="Meng A."/>
            <person name="Brown T."/>
            <person name="Cohen L."/>
        </authorList>
    </citation>
    <scope>NUCLEOTIDE SEQUENCE</scope>
    <source>
        <strain evidence="5">NIES-381</strain>
    </source>
</reference>
<evidence type="ECO:0000256" key="3">
    <source>
        <dbReference type="SAM" id="Coils"/>
    </source>
</evidence>
<dbReference type="Pfam" id="PF00956">
    <property type="entry name" value="NAP"/>
    <property type="match status" value="1"/>
</dbReference>
<comment type="similarity">
    <text evidence="1 2">Belongs to the nucleosome assembly protein (NAP) family.</text>
</comment>
<organism evidence="5">
    <name type="scientific">Eutreptiella gymnastica</name>
    <dbReference type="NCBI Taxonomy" id="73025"/>
    <lineage>
        <taxon>Eukaryota</taxon>
        <taxon>Discoba</taxon>
        <taxon>Euglenozoa</taxon>
        <taxon>Euglenida</taxon>
        <taxon>Spirocuta</taxon>
        <taxon>Euglenophyceae</taxon>
        <taxon>Eutreptiales</taxon>
        <taxon>Eutreptiaceae</taxon>
        <taxon>Eutreptiella</taxon>
    </lineage>
</organism>